<dbReference type="STRING" id="398673.A0A2P4ZRD7"/>
<dbReference type="Pfam" id="PF13302">
    <property type="entry name" value="Acetyltransf_3"/>
    <property type="match status" value="1"/>
</dbReference>
<evidence type="ECO:0000256" key="1">
    <source>
        <dbReference type="ARBA" id="ARBA00009342"/>
    </source>
</evidence>
<evidence type="ECO:0000259" key="4">
    <source>
        <dbReference type="Pfam" id="PF13302"/>
    </source>
</evidence>
<dbReference type="PANTHER" id="PTHR13256:SF16">
    <property type="entry name" value="ALPHA_BETA-TUBULIN-N-ACETYLTRANSFERASE 9"/>
    <property type="match status" value="1"/>
</dbReference>
<proteinExistence type="inferred from homology"/>
<keyword evidence="6" id="KW-1185">Reference proteome</keyword>
<dbReference type="InterPro" id="IPR039135">
    <property type="entry name" value="NAT9-like"/>
</dbReference>
<dbReference type="Gene3D" id="3.40.630.30">
    <property type="match status" value="1"/>
</dbReference>
<organism evidence="5 6">
    <name type="scientific">Trichoderma gamsii</name>
    <dbReference type="NCBI Taxonomy" id="398673"/>
    <lineage>
        <taxon>Eukaryota</taxon>
        <taxon>Fungi</taxon>
        <taxon>Dikarya</taxon>
        <taxon>Ascomycota</taxon>
        <taxon>Pezizomycotina</taxon>
        <taxon>Sordariomycetes</taxon>
        <taxon>Hypocreomycetidae</taxon>
        <taxon>Hypocreales</taxon>
        <taxon>Hypocreaceae</taxon>
        <taxon>Trichoderma</taxon>
    </lineage>
</organism>
<evidence type="ECO:0000256" key="3">
    <source>
        <dbReference type="ARBA" id="ARBA00023315"/>
    </source>
</evidence>
<gene>
    <name evidence="5" type="ORF">TGAM01_v204358</name>
</gene>
<feature type="domain" description="N-acetyltransferase" evidence="4">
    <location>
        <begin position="14"/>
        <end position="204"/>
    </location>
</feature>
<dbReference type="InterPro" id="IPR016181">
    <property type="entry name" value="Acyl_CoA_acyltransferase"/>
</dbReference>
<dbReference type="EMBL" id="JPDN02000012">
    <property type="protein sequence ID" value="PON26857.1"/>
    <property type="molecule type" value="Genomic_DNA"/>
</dbReference>
<comment type="caution">
    <text evidence="5">The sequence shown here is derived from an EMBL/GenBank/DDBJ whole genome shotgun (WGS) entry which is preliminary data.</text>
</comment>
<dbReference type="RefSeq" id="XP_024405873.1">
    <property type="nucleotide sequence ID" value="XM_024549409.1"/>
</dbReference>
<dbReference type="AlphaFoldDB" id="A0A2P4ZRD7"/>
<evidence type="ECO:0000313" key="5">
    <source>
        <dbReference type="EMBL" id="PON26857.1"/>
    </source>
</evidence>
<name>A0A2P4ZRD7_9HYPO</name>
<dbReference type="Proteomes" id="UP000054821">
    <property type="component" value="Unassembled WGS sequence"/>
</dbReference>
<protein>
    <recommendedName>
        <fullName evidence="4">N-acetyltransferase domain-containing protein</fullName>
    </recommendedName>
</protein>
<dbReference type="SUPFAM" id="SSF55729">
    <property type="entry name" value="Acyl-CoA N-acyltransferases (Nat)"/>
    <property type="match status" value="1"/>
</dbReference>
<sequence>MKANEKIAISTSKVLLVPYEAHQVLTYHGWMQDPAIQEATASEPMTLEEEYENQQSWRTSHDKLTFIVCEPLSGEQRSDDARIITAKVDDSSDKMKGDVNFFLYLDDDDDDDEDNAAQREGSQIRLRGEIDVMIAGQQHRGKGTGEAAVRTILTYIQKNLTGILDEYAQGEKLDKDKIQLAGLMAKIKEDNTGSRGLFNKLGFRQEGEANYFGEVKMVMSWEEVEGVRMADGLEYREVAYVM</sequence>
<keyword evidence="3" id="KW-0012">Acyltransferase</keyword>
<dbReference type="PANTHER" id="PTHR13256">
    <property type="entry name" value="N-ACETYLTRANSFERASE 9"/>
    <property type="match status" value="1"/>
</dbReference>
<accession>A0A2P4ZRD7</accession>
<reference evidence="5 6" key="1">
    <citation type="journal article" date="2016" name="Genome Announc.">
        <title>Draft Whole-Genome Sequence of Trichoderma gamsii T6085, a Promising Biocontrol Agent of Fusarium Head Blight on Wheat.</title>
        <authorList>
            <person name="Baroncelli R."/>
            <person name="Zapparata A."/>
            <person name="Piaggeschi G."/>
            <person name="Sarrocco S."/>
            <person name="Vannacci G."/>
        </authorList>
    </citation>
    <scope>NUCLEOTIDE SEQUENCE [LARGE SCALE GENOMIC DNA]</scope>
    <source>
        <strain evidence="5 6">T6085</strain>
    </source>
</reference>
<evidence type="ECO:0000313" key="6">
    <source>
        <dbReference type="Proteomes" id="UP000054821"/>
    </source>
</evidence>
<evidence type="ECO:0000256" key="2">
    <source>
        <dbReference type="ARBA" id="ARBA00022679"/>
    </source>
</evidence>
<dbReference type="InterPro" id="IPR000182">
    <property type="entry name" value="GNAT_dom"/>
</dbReference>
<keyword evidence="2" id="KW-0808">Transferase</keyword>
<dbReference type="GO" id="GO:0008080">
    <property type="term" value="F:N-acetyltransferase activity"/>
    <property type="evidence" value="ECO:0007669"/>
    <property type="project" value="InterPro"/>
</dbReference>
<comment type="similarity">
    <text evidence="1">Belongs to the acetyltransferase family. GNAT subfamily.</text>
</comment>
<dbReference type="GeneID" id="29988356"/>